<dbReference type="Pfam" id="PF01914">
    <property type="entry name" value="MarC"/>
    <property type="match status" value="1"/>
</dbReference>
<feature type="transmembrane region" description="Helical" evidence="7">
    <location>
        <begin position="154"/>
        <end position="179"/>
    </location>
</feature>
<dbReference type="GO" id="GO:0005886">
    <property type="term" value="C:plasma membrane"/>
    <property type="evidence" value="ECO:0007669"/>
    <property type="project" value="UniProtKB-SubCell"/>
</dbReference>
<dbReference type="AlphaFoldDB" id="A0A2S5DIV0"/>
<evidence type="ECO:0000256" key="3">
    <source>
        <dbReference type="ARBA" id="ARBA00022475"/>
    </source>
</evidence>
<dbReference type="RefSeq" id="WP_103901795.1">
    <property type="nucleotide sequence ID" value="NZ_PQWB01000019.1"/>
</dbReference>
<sequence>MQLLSLFMTKFLFVMAALLPIMNPPGLVPIFISMTARNTPQQRRFLARRIALYCALLLVGSMYVGGYVLSFFGVSLPVVQLSGGLLITFAAWRMLNDTPAESSQPSSEPAHLDNKAELTQRAFYPLTFPLTVGPGSISVAITIGATLTGSGKGIIRYAIAPLAGSAAVLVSSVLVYLCYAHADKLLRYLGPTGSIVFLRLSAFILLCLGVQIMWDGFGELASQWLHENAALLR</sequence>
<evidence type="ECO:0000313" key="8">
    <source>
        <dbReference type="EMBL" id="POZ62918.1"/>
    </source>
</evidence>
<keyword evidence="5 7" id="KW-1133">Transmembrane helix</keyword>
<evidence type="ECO:0000256" key="6">
    <source>
        <dbReference type="ARBA" id="ARBA00023136"/>
    </source>
</evidence>
<feature type="transmembrane region" description="Helical" evidence="7">
    <location>
        <begin position="71"/>
        <end position="92"/>
    </location>
</feature>
<organism evidence="8 9">
    <name type="scientific">Chromobacterium alticapitis</name>
    <dbReference type="NCBI Taxonomy" id="2073169"/>
    <lineage>
        <taxon>Bacteria</taxon>
        <taxon>Pseudomonadati</taxon>
        <taxon>Pseudomonadota</taxon>
        <taxon>Betaproteobacteria</taxon>
        <taxon>Neisseriales</taxon>
        <taxon>Chromobacteriaceae</taxon>
        <taxon>Chromobacterium</taxon>
    </lineage>
</organism>
<evidence type="ECO:0000313" key="9">
    <source>
        <dbReference type="Proteomes" id="UP000237082"/>
    </source>
</evidence>
<dbReference type="PANTHER" id="PTHR33508:SF1">
    <property type="entry name" value="UPF0056 MEMBRANE PROTEIN YHCE"/>
    <property type="match status" value="1"/>
</dbReference>
<comment type="similarity">
    <text evidence="2 7">Belongs to the UPF0056 (MarC) family.</text>
</comment>
<evidence type="ECO:0000256" key="1">
    <source>
        <dbReference type="ARBA" id="ARBA00004651"/>
    </source>
</evidence>
<evidence type="ECO:0000256" key="2">
    <source>
        <dbReference type="ARBA" id="ARBA00009784"/>
    </source>
</evidence>
<comment type="subcellular location">
    <subcellularLocation>
        <location evidence="1 7">Cell membrane</location>
        <topology evidence="1 7">Multi-pass membrane protein</topology>
    </subcellularLocation>
</comment>
<feature type="transmembrane region" description="Helical" evidence="7">
    <location>
        <begin position="191"/>
        <end position="214"/>
    </location>
</feature>
<feature type="transmembrane region" description="Helical" evidence="7">
    <location>
        <begin position="46"/>
        <end position="65"/>
    </location>
</feature>
<accession>A0A2S5DIV0</accession>
<dbReference type="OrthoDB" id="21094at2"/>
<keyword evidence="3" id="KW-1003">Cell membrane</keyword>
<evidence type="ECO:0000256" key="4">
    <source>
        <dbReference type="ARBA" id="ARBA00022692"/>
    </source>
</evidence>
<protein>
    <recommendedName>
        <fullName evidence="7">UPF0056 membrane protein</fullName>
    </recommendedName>
</protein>
<dbReference type="EMBL" id="PQWB01000019">
    <property type="protein sequence ID" value="POZ62918.1"/>
    <property type="molecule type" value="Genomic_DNA"/>
</dbReference>
<gene>
    <name evidence="8" type="ORF">C2I19_05925</name>
</gene>
<name>A0A2S5DIV0_9NEIS</name>
<keyword evidence="4 7" id="KW-0812">Transmembrane</keyword>
<dbReference type="PANTHER" id="PTHR33508">
    <property type="entry name" value="UPF0056 MEMBRANE PROTEIN YHCE"/>
    <property type="match status" value="1"/>
</dbReference>
<keyword evidence="6 7" id="KW-0472">Membrane</keyword>
<comment type="caution">
    <text evidence="8">The sequence shown here is derived from an EMBL/GenBank/DDBJ whole genome shotgun (WGS) entry which is preliminary data.</text>
</comment>
<dbReference type="NCBIfam" id="TIGR00427">
    <property type="entry name" value="NAAT family transporter"/>
    <property type="match status" value="1"/>
</dbReference>
<reference evidence="9" key="1">
    <citation type="submission" date="2018-02" db="EMBL/GenBank/DDBJ databases">
        <authorList>
            <person name="O'Hara-Hanley K."/>
            <person name="Soby S."/>
        </authorList>
    </citation>
    <scope>NUCLEOTIDE SEQUENCE [LARGE SCALE GENOMIC DNA]</scope>
    <source>
        <strain evidence="9">MWU14-2602</strain>
    </source>
</reference>
<evidence type="ECO:0000256" key="7">
    <source>
        <dbReference type="RuleBase" id="RU362048"/>
    </source>
</evidence>
<evidence type="ECO:0000256" key="5">
    <source>
        <dbReference type="ARBA" id="ARBA00022989"/>
    </source>
</evidence>
<keyword evidence="9" id="KW-1185">Reference proteome</keyword>
<proteinExistence type="inferred from homology"/>
<dbReference type="Proteomes" id="UP000237082">
    <property type="component" value="Unassembled WGS sequence"/>
</dbReference>
<feature type="transmembrane region" description="Helical" evidence="7">
    <location>
        <begin position="12"/>
        <end position="34"/>
    </location>
</feature>
<feature type="transmembrane region" description="Helical" evidence="7">
    <location>
        <begin position="122"/>
        <end position="148"/>
    </location>
</feature>
<dbReference type="InterPro" id="IPR002771">
    <property type="entry name" value="Multi_antbiot-R_MarC"/>
</dbReference>